<keyword evidence="7" id="KW-1185">Reference proteome</keyword>
<dbReference type="OrthoDB" id="38125at2759"/>
<reference evidence="6 7" key="1">
    <citation type="submission" date="2015-09" db="EMBL/GenBank/DDBJ databases">
        <title>Draft genome of the scarab beetle Oryctes borbonicus.</title>
        <authorList>
            <person name="Meyer J.M."/>
            <person name="Markov G.V."/>
            <person name="Baskaran P."/>
            <person name="Herrmann M."/>
            <person name="Sommer R.J."/>
            <person name="Roedelsperger C."/>
        </authorList>
    </citation>
    <scope>NUCLEOTIDE SEQUENCE [LARGE SCALE GENOMIC DNA]</scope>
    <source>
        <strain evidence="6">OB123</strain>
        <tissue evidence="6">Whole animal</tissue>
    </source>
</reference>
<dbReference type="EMBL" id="LJIG01009537">
    <property type="protein sequence ID" value="KRT82882.1"/>
    <property type="molecule type" value="Genomic_DNA"/>
</dbReference>
<dbReference type="GO" id="GO:0004766">
    <property type="term" value="F:spermidine synthase activity"/>
    <property type="evidence" value="ECO:0007669"/>
    <property type="project" value="TreeGrafter"/>
</dbReference>
<proteinExistence type="inferred from homology"/>
<dbReference type="InterPro" id="IPR029063">
    <property type="entry name" value="SAM-dependent_MTases_sf"/>
</dbReference>
<name>A0A0T6B6D1_9SCAR</name>
<dbReference type="Pfam" id="PF01564">
    <property type="entry name" value="Spermine_synth"/>
    <property type="match status" value="1"/>
</dbReference>
<dbReference type="AlphaFoldDB" id="A0A0T6B6D1"/>
<gene>
    <name evidence="6" type="ORF">AMK59_4003</name>
</gene>
<dbReference type="PROSITE" id="PS01330">
    <property type="entry name" value="PABS_1"/>
    <property type="match status" value="1"/>
</dbReference>
<evidence type="ECO:0000313" key="6">
    <source>
        <dbReference type="EMBL" id="KRT82882.1"/>
    </source>
</evidence>
<dbReference type="HAMAP" id="MF_00198">
    <property type="entry name" value="Spermidine_synth"/>
    <property type="match status" value="1"/>
</dbReference>
<feature type="active site" description="Proton acceptor" evidence="3">
    <location>
        <position position="92"/>
    </location>
</feature>
<dbReference type="CDD" id="cd02440">
    <property type="entry name" value="AdoMet_MTases"/>
    <property type="match status" value="1"/>
</dbReference>
<accession>A0A0T6B6D1</accession>
<evidence type="ECO:0000256" key="4">
    <source>
        <dbReference type="RuleBase" id="RU003836"/>
    </source>
</evidence>
<dbReference type="FunFam" id="3.40.50.150:FF:000013">
    <property type="entry name" value="Spermidine synthase"/>
    <property type="match status" value="1"/>
</dbReference>
<comment type="similarity">
    <text evidence="1 4">Belongs to the spermidine/spermine synthase family.</text>
</comment>
<comment type="caution">
    <text evidence="6">The sequence shown here is derived from an EMBL/GenBank/DDBJ whole genome shotgun (WGS) entry which is preliminary data.</text>
</comment>
<protein>
    <recommendedName>
        <fullName evidence="5">PABS domain-containing protein</fullName>
    </recommendedName>
</protein>
<dbReference type="PANTHER" id="PTHR11558:SF11">
    <property type="entry name" value="SPERMIDINE SYNTHASE"/>
    <property type="match status" value="1"/>
</dbReference>
<keyword evidence="3" id="KW-0620">Polyamine biosynthesis</keyword>
<sequence length="219" mass="24437">MIAFLPLCAHPNPKKVLIVGGGDGGVAREISKHPLVEEIVQVEIDEKVIDVSKEYLPFMSEGFSSPKLTLRICDGFEYMRKHQAEFDVIVTDSSDPIGPAVNLFTESYFALLKKALKCDGIVCSQAGAVWVGIDHAKATMEHCKKHFGVVKYALTSVPTYPTGQIGFLVGSLDKDNVLEQPKRVFSENELDEMNLRYYNSDVHKSAFVLPNFVRRIFQI</sequence>
<dbReference type="InterPro" id="IPR001045">
    <property type="entry name" value="Spermi_synthase"/>
</dbReference>
<feature type="domain" description="PABS" evidence="5">
    <location>
        <begin position="1"/>
        <end position="172"/>
    </location>
</feature>
<dbReference type="NCBIfam" id="TIGR00417">
    <property type="entry name" value="speE"/>
    <property type="match status" value="1"/>
</dbReference>
<organism evidence="6 7">
    <name type="scientific">Oryctes borbonicus</name>
    <dbReference type="NCBI Taxonomy" id="1629725"/>
    <lineage>
        <taxon>Eukaryota</taxon>
        <taxon>Metazoa</taxon>
        <taxon>Ecdysozoa</taxon>
        <taxon>Arthropoda</taxon>
        <taxon>Hexapoda</taxon>
        <taxon>Insecta</taxon>
        <taxon>Pterygota</taxon>
        <taxon>Neoptera</taxon>
        <taxon>Endopterygota</taxon>
        <taxon>Coleoptera</taxon>
        <taxon>Polyphaga</taxon>
        <taxon>Scarabaeiformia</taxon>
        <taxon>Scarabaeidae</taxon>
        <taxon>Dynastinae</taxon>
        <taxon>Oryctes</taxon>
    </lineage>
</organism>
<evidence type="ECO:0000259" key="5">
    <source>
        <dbReference type="PROSITE" id="PS51006"/>
    </source>
</evidence>
<dbReference type="PANTHER" id="PTHR11558">
    <property type="entry name" value="SPERMIDINE/SPERMINE SYNTHASE"/>
    <property type="match status" value="1"/>
</dbReference>
<dbReference type="Gene3D" id="3.40.50.150">
    <property type="entry name" value="Vaccinia Virus protein VP39"/>
    <property type="match status" value="1"/>
</dbReference>
<dbReference type="InterPro" id="IPR030373">
    <property type="entry name" value="PABS_CS"/>
</dbReference>
<evidence type="ECO:0000313" key="7">
    <source>
        <dbReference type="Proteomes" id="UP000051574"/>
    </source>
</evidence>
<evidence type="ECO:0000256" key="3">
    <source>
        <dbReference type="PROSITE-ProRule" id="PRU00354"/>
    </source>
</evidence>
<evidence type="ECO:0000256" key="2">
    <source>
        <dbReference type="ARBA" id="ARBA00022679"/>
    </source>
</evidence>
<evidence type="ECO:0000256" key="1">
    <source>
        <dbReference type="ARBA" id="ARBA00007867"/>
    </source>
</evidence>
<dbReference type="SUPFAM" id="SSF53335">
    <property type="entry name" value="S-adenosyl-L-methionine-dependent methyltransferases"/>
    <property type="match status" value="1"/>
</dbReference>
<dbReference type="PROSITE" id="PS51006">
    <property type="entry name" value="PABS_2"/>
    <property type="match status" value="1"/>
</dbReference>
<dbReference type="GO" id="GO:0008295">
    <property type="term" value="P:spermidine biosynthetic process"/>
    <property type="evidence" value="ECO:0007669"/>
    <property type="project" value="TreeGrafter"/>
</dbReference>
<keyword evidence="2 3" id="KW-0808">Transferase</keyword>
<dbReference type="InterPro" id="IPR030374">
    <property type="entry name" value="PABS"/>
</dbReference>
<dbReference type="GO" id="GO:0005829">
    <property type="term" value="C:cytosol"/>
    <property type="evidence" value="ECO:0007669"/>
    <property type="project" value="TreeGrafter"/>
</dbReference>
<dbReference type="Proteomes" id="UP000051574">
    <property type="component" value="Unassembled WGS sequence"/>
</dbReference>